<evidence type="ECO:0000256" key="1">
    <source>
        <dbReference type="ARBA" id="ARBA00010541"/>
    </source>
</evidence>
<comment type="similarity">
    <text evidence="1">Belongs to the peptidase S1C family.</text>
</comment>
<dbReference type="SUPFAM" id="SSF50156">
    <property type="entry name" value="PDZ domain-like"/>
    <property type="match status" value="1"/>
</dbReference>
<dbReference type="Proteomes" id="UP000178406">
    <property type="component" value="Unassembled WGS sequence"/>
</dbReference>
<dbReference type="GO" id="GO:0004252">
    <property type="term" value="F:serine-type endopeptidase activity"/>
    <property type="evidence" value="ECO:0007669"/>
    <property type="project" value="InterPro"/>
</dbReference>
<dbReference type="InterPro" id="IPR043504">
    <property type="entry name" value="Peptidase_S1_PA_chymotrypsin"/>
</dbReference>
<dbReference type="SUPFAM" id="SSF50494">
    <property type="entry name" value="Trypsin-like serine proteases"/>
    <property type="match status" value="1"/>
</dbReference>
<evidence type="ECO:0000256" key="3">
    <source>
        <dbReference type="ARBA" id="ARBA00022801"/>
    </source>
</evidence>
<evidence type="ECO:0000313" key="6">
    <source>
        <dbReference type="Proteomes" id="UP000178406"/>
    </source>
</evidence>
<keyword evidence="3" id="KW-0378">Hydrolase</keyword>
<dbReference type="EMBL" id="MFHQ01000028">
    <property type="protein sequence ID" value="OGF74189.1"/>
    <property type="molecule type" value="Genomic_DNA"/>
</dbReference>
<dbReference type="PANTHER" id="PTHR43343">
    <property type="entry name" value="PEPTIDASE S12"/>
    <property type="match status" value="1"/>
</dbReference>
<dbReference type="SMART" id="SM00228">
    <property type="entry name" value="PDZ"/>
    <property type="match status" value="1"/>
</dbReference>
<dbReference type="InterPro" id="IPR036034">
    <property type="entry name" value="PDZ_sf"/>
</dbReference>
<proteinExistence type="inferred from homology"/>
<feature type="domain" description="PDZ" evidence="4">
    <location>
        <begin position="357"/>
        <end position="409"/>
    </location>
</feature>
<dbReference type="InterPro" id="IPR001478">
    <property type="entry name" value="PDZ"/>
</dbReference>
<dbReference type="Gene3D" id="2.40.10.10">
    <property type="entry name" value="Trypsin-like serine proteases"/>
    <property type="match status" value="2"/>
</dbReference>
<comment type="caution">
    <text evidence="5">The sequence shown here is derived from an EMBL/GenBank/DDBJ whole genome shotgun (WGS) entry which is preliminary data.</text>
</comment>
<dbReference type="PRINTS" id="PR00834">
    <property type="entry name" value="PROTEASES2C"/>
</dbReference>
<sequence length="422" mass="45445">MEDLTKKQLFLLLLLVSIVTGVSTAIIVYTLVEQAPPPITHTFQRIIERAVEKSGTDAPLPQEVVFDLEKAALARDTLIEDIAKRLSPAVVSVIATKDIPILERVFINPFYDDPLLRQFFGEFQVPQLQQRGIERRQVSSGSGFFVSTDGFIITNKHVVEDTDAEYSVVMNNGKKLPAKVLARDSLQDIAILKIEVDGKFAFVPLGNSDMVNIGQTAIAIGNALGEFQNTLSVGTISGLRRTIIASGSRSGPEELPNVIQTDAAINPGNSGGPLLNLRGEAIGVNAAIAQGAENIGFAIPINQVKKAISDVQKTGKITYPFIGVRHFIVTADLQEKEKLSVSYGAMILKGVQGEPGVTPGSPAEKAGLKEGDIILEFGGSRITTDNTLLGLIRTRNVGDAVALKVLRNSKELTLTVTLEERK</sequence>
<dbReference type="Pfam" id="PF13180">
    <property type="entry name" value="PDZ_2"/>
    <property type="match status" value="1"/>
</dbReference>
<evidence type="ECO:0000313" key="5">
    <source>
        <dbReference type="EMBL" id="OGF74189.1"/>
    </source>
</evidence>
<dbReference type="Pfam" id="PF13365">
    <property type="entry name" value="Trypsin_2"/>
    <property type="match status" value="1"/>
</dbReference>
<dbReference type="InterPro" id="IPR001940">
    <property type="entry name" value="Peptidase_S1C"/>
</dbReference>
<organism evidence="5 6">
    <name type="scientific">Candidatus Giovannonibacteria bacterium RIFCSPHIGHO2_02_FULL_46_20</name>
    <dbReference type="NCBI Taxonomy" id="1798338"/>
    <lineage>
        <taxon>Bacteria</taxon>
        <taxon>Candidatus Giovannoniibacteriota</taxon>
    </lineage>
</organism>
<evidence type="ECO:0000256" key="2">
    <source>
        <dbReference type="ARBA" id="ARBA00022670"/>
    </source>
</evidence>
<dbReference type="STRING" id="1798338.A3J56_02690"/>
<dbReference type="InterPro" id="IPR051201">
    <property type="entry name" value="Chloro_Bact_Ser_Proteases"/>
</dbReference>
<protein>
    <recommendedName>
        <fullName evidence="4">PDZ domain-containing protein</fullName>
    </recommendedName>
</protein>
<dbReference type="GO" id="GO:0006508">
    <property type="term" value="P:proteolysis"/>
    <property type="evidence" value="ECO:0007669"/>
    <property type="project" value="UniProtKB-KW"/>
</dbReference>
<keyword evidence="2" id="KW-0645">Protease</keyword>
<evidence type="ECO:0000259" key="4">
    <source>
        <dbReference type="PROSITE" id="PS50106"/>
    </source>
</evidence>
<gene>
    <name evidence="5" type="ORF">A3J56_02690</name>
</gene>
<accession>A0A1F5WEN7</accession>
<dbReference type="PROSITE" id="PS50106">
    <property type="entry name" value="PDZ"/>
    <property type="match status" value="1"/>
</dbReference>
<name>A0A1F5WEN7_9BACT</name>
<dbReference type="PANTHER" id="PTHR43343:SF3">
    <property type="entry name" value="PROTEASE DO-LIKE 8, CHLOROPLASTIC"/>
    <property type="match status" value="1"/>
</dbReference>
<dbReference type="InterPro" id="IPR009003">
    <property type="entry name" value="Peptidase_S1_PA"/>
</dbReference>
<dbReference type="AlphaFoldDB" id="A0A1F5WEN7"/>
<dbReference type="Gene3D" id="2.30.42.10">
    <property type="match status" value="1"/>
</dbReference>
<reference evidence="5 6" key="1">
    <citation type="journal article" date="2016" name="Nat. Commun.">
        <title>Thousands of microbial genomes shed light on interconnected biogeochemical processes in an aquifer system.</title>
        <authorList>
            <person name="Anantharaman K."/>
            <person name="Brown C.T."/>
            <person name="Hug L.A."/>
            <person name="Sharon I."/>
            <person name="Castelle C.J."/>
            <person name="Probst A.J."/>
            <person name="Thomas B.C."/>
            <person name="Singh A."/>
            <person name="Wilkins M.J."/>
            <person name="Karaoz U."/>
            <person name="Brodie E.L."/>
            <person name="Williams K.H."/>
            <person name="Hubbard S.S."/>
            <person name="Banfield J.F."/>
        </authorList>
    </citation>
    <scope>NUCLEOTIDE SEQUENCE [LARGE SCALE GENOMIC DNA]</scope>
</reference>